<dbReference type="Pfam" id="PF02391">
    <property type="entry name" value="MoaE"/>
    <property type="match status" value="1"/>
</dbReference>
<comment type="similarity">
    <text evidence="4">Belongs to the MoaE family. MOCS2B subfamily.</text>
</comment>
<comment type="pathway">
    <text evidence="4">Cofactor biosynthesis; molybdopterin biosynthesis.</text>
</comment>
<sequence length="349" mass="40241">MDFLNLTKDKLVVSDVSDLVAHESCGAISLFVGTTRDNFEDKKVISLEYEAYEPMALKTMKKICQEIRSRWPDVKNIAIHHRLGEVPVKEASVVIAISSPHRKDGIDATAFAIEELKKQVPIWKKEQYSEAQAGRKPKVKINFQECPIVGAEVPKHLIQINANHDEIKRRINMFIERKREEVNASNIEDFIEGDNSDSCARVKCAVFRIKDSKGHLKVRRVINEYGPQTLQEDYTKVFSKLQGQRTNEGESDGKENPEDCKNFGITERLKSMENHLKIPPSSSEDIFERIKRLENRILYLESISPEYLHFLEKTTQPKSGDSRETGTRKRKYSIRSIDEFINELEEIYL</sequence>
<dbReference type="InterPro" id="IPR036563">
    <property type="entry name" value="MoaE_sf"/>
</dbReference>
<evidence type="ECO:0000256" key="4">
    <source>
        <dbReference type="HAMAP-Rule" id="MF_03052"/>
    </source>
</evidence>
<evidence type="ECO:0000313" key="5">
    <source>
        <dbReference type="EMBL" id="MBC1174445.1"/>
    </source>
</evidence>
<gene>
    <name evidence="4" type="primary">Mocs2</name>
</gene>
<accession>A0A7G3APQ8</accession>
<dbReference type="EC" id="2.8.1.12" evidence="4"/>
<dbReference type="InterPro" id="IPR003448">
    <property type="entry name" value="Mopterin_biosynth_MoaE"/>
</dbReference>
<evidence type="ECO:0000256" key="3">
    <source>
        <dbReference type="ARBA" id="ARBA00023150"/>
    </source>
</evidence>
<dbReference type="CDD" id="cd00756">
    <property type="entry name" value="MoaE"/>
    <property type="match status" value="1"/>
</dbReference>
<dbReference type="EMBL" id="GITU01005742">
    <property type="protein sequence ID" value="MBC1174445.1"/>
    <property type="molecule type" value="Transcribed_RNA"/>
</dbReference>
<comment type="function">
    <text evidence="4">Catalytic subunit of the molybdopterin synthase complex, a complex that catalyzes the conversion of precursor Z into molybdopterin. Acts by mediating the incorporation of 2 sulfur atoms from thiocarboxylated MOCS2A into precursor Z to generate a dithiolene group.</text>
</comment>
<comment type="subcellular location">
    <subcellularLocation>
        <location evidence="4">Cytoplasm</location>
    </subcellularLocation>
</comment>
<keyword evidence="2 4" id="KW-0808">Transferase</keyword>
<comment type="catalytic activity">
    <reaction evidence="4">
        <text>2 [molybdopterin-synthase sulfur-carrier protein]-C-terminal-Gly-aminoethanethioate + cyclic pyranopterin phosphate + H2O = molybdopterin + 2 [molybdopterin-synthase sulfur-carrier protein]-C-terminal Gly-Gly + 2 H(+)</text>
        <dbReference type="Rhea" id="RHEA:26333"/>
        <dbReference type="Rhea" id="RHEA-COMP:12202"/>
        <dbReference type="Rhea" id="RHEA-COMP:19907"/>
        <dbReference type="ChEBI" id="CHEBI:15377"/>
        <dbReference type="ChEBI" id="CHEBI:15378"/>
        <dbReference type="ChEBI" id="CHEBI:58698"/>
        <dbReference type="ChEBI" id="CHEBI:59648"/>
        <dbReference type="ChEBI" id="CHEBI:90778"/>
        <dbReference type="ChEBI" id="CHEBI:232372"/>
        <dbReference type="EC" id="2.8.1.12"/>
    </reaction>
</comment>
<dbReference type="SUPFAM" id="SSF54690">
    <property type="entry name" value="Molybdopterin synthase subunit MoaE"/>
    <property type="match status" value="1"/>
</dbReference>
<dbReference type="HAMAP" id="MF_03052">
    <property type="entry name" value="MOC2B"/>
    <property type="match status" value="1"/>
</dbReference>
<reference evidence="5" key="1">
    <citation type="journal article" date="2020" name="BMC">
        <title>Leishmania infection induces a limited differential gene expression in the sand fly midgut.</title>
        <authorList>
            <person name="Coutinho-Abreu I.V."/>
            <person name="Serafim T.D."/>
            <person name="Meneses C."/>
            <person name="Kamhawi S."/>
            <person name="Oliveira F."/>
            <person name="Valenzuela J.G."/>
        </authorList>
    </citation>
    <scope>NUCLEOTIDE SEQUENCE</scope>
    <source>
        <strain evidence="5">Jacobina</strain>
        <tissue evidence="5">Midgut</tissue>
    </source>
</reference>
<dbReference type="VEuPathDB" id="VectorBase:LLONM1_006398"/>
<name>A0A7G3APQ8_LUTLO</name>
<feature type="binding site" evidence="4">
    <location>
        <position position="117"/>
    </location>
    <ligand>
        <name>substrate</name>
    </ligand>
</feature>
<feature type="binding site" evidence="4">
    <location>
        <begin position="124"/>
        <end position="126"/>
    </location>
    <ligand>
        <name>substrate</name>
    </ligand>
</feature>
<dbReference type="Gene3D" id="3.90.1170.40">
    <property type="entry name" value="Molybdopterin biosynthesis MoaE subunit"/>
    <property type="match status" value="1"/>
</dbReference>
<dbReference type="GO" id="GO:1990140">
    <property type="term" value="C:molybdopterin synthase complex"/>
    <property type="evidence" value="ECO:0007669"/>
    <property type="project" value="UniProtKB-UniRule"/>
</dbReference>
<evidence type="ECO:0000256" key="1">
    <source>
        <dbReference type="ARBA" id="ARBA00022490"/>
    </source>
</evidence>
<dbReference type="UniPathway" id="UPA00344"/>
<protein>
    <recommendedName>
        <fullName evidence="4">Molybdopterin synthase catalytic subunit</fullName>
        <ecNumber evidence="4">2.8.1.12</ecNumber>
    </recommendedName>
    <alternativeName>
        <fullName evidence="4">Molybdenum cofactor synthesis protein 2 large subunit</fullName>
    </alternativeName>
    <alternativeName>
        <fullName evidence="4">Molybdenum cofactor synthesis protein 2B</fullName>
        <shortName evidence="4">MOCS2B</shortName>
    </alternativeName>
</protein>
<keyword evidence="1 4" id="KW-0963">Cytoplasm</keyword>
<dbReference type="AlphaFoldDB" id="A0A7G3APQ8"/>
<comment type="subunit">
    <text evidence="4">Heterotetramer; composed of 2 small (MOCS2A) and 2 large (MOCS2B) subunits.</text>
</comment>
<dbReference type="GO" id="GO:0030366">
    <property type="term" value="F:molybdopterin synthase activity"/>
    <property type="evidence" value="ECO:0007669"/>
    <property type="project" value="UniProtKB-UniRule"/>
</dbReference>
<keyword evidence="3 4" id="KW-0501">Molybdenum cofactor biosynthesis</keyword>
<dbReference type="PANTHER" id="PTHR23404">
    <property type="entry name" value="MOLYBDOPTERIN SYNTHASE RELATED"/>
    <property type="match status" value="1"/>
</dbReference>
<dbReference type="FunFam" id="3.90.1170.40:FF:000002">
    <property type="entry name" value="Molybdopterin synthase catalytic subunit"/>
    <property type="match status" value="1"/>
</dbReference>
<dbReference type="GO" id="GO:0006777">
    <property type="term" value="P:Mo-molybdopterin cofactor biosynthetic process"/>
    <property type="evidence" value="ECO:0007669"/>
    <property type="project" value="UniProtKB-UniRule"/>
</dbReference>
<evidence type="ECO:0000256" key="2">
    <source>
        <dbReference type="ARBA" id="ARBA00022679"/>
    </source>
</evidence>
<feature type="binding site" evidence="4">
    <location>
        <begin position="101"/>
        <end position="102"/>
    </location>
    <ligand>
        <name>substrate</name>
    </ligand>
</feature>
<proteinExistence type="inferred from homology"/>
<organism evidence="5">
    <name type="scientific">Lutzomyia longipalpis</name>
    <name type="common">Sand fly</name>
    <dbReference type="NCBI Taxonomy" id="7200"/>
    <lineage>
        <taxon>Eukaryota</taxon>
        <taxon>Metazoa</taxon>
        <taxon>Ecdysozoa</taxon>
        <taxon>Arthropoda</taxon>
        <taxon>Hexapoda</taxon>
        <taxon>Insecta</taxon>
        <taxon>Pterygota</taxon>
        <taxon>Neoptera</taxon>
        <taxon>Endopterygota</taxon>
        <taxon>Diptera</taxon>
        <taxon>Nematocera</taxon>
        <taxon>Psychodoidea</taxon>
        <taxon>Psychodidae</taxon>
        <taxon>Lutzomyia</taxon>
        <taxon>Lutzomyia</taxon>
    </lineage>
</organism>
<comment type="miscellaneous">
    <text evidence="4">This protein is produced by a bicistronic gene which also produces the large subunit (MOCS2A).</text>
</comment>
<dbReference type="InterPro" id="IPR028888">
    <property type="entry name" value="MOCS2B_euk"/>
</dbReference>